<reference evidence="2" key="1">
    <citation type="journal article" date="2020" name="bioRxiv">
        <title>Comparative genomics of Chlamydomonas.</title>
        <authorList>
            <person name="Craig R.J."/>
            <person name="Hasan A.R."/>
            <person name="Ness R.W."/>
            <person name="Keightley P.D."/>
        </authorList>
    </citation>
    <scope>NUCLEOTIDE SEQUENCE</scope>
    <source>
        <strain evidence="2">CCAP 11/70</strain>
    </source>
</reference>
<feature type="compositionally biased region" description="Low complexity" evidence="1">
    <location>
        <begin position="368"/>
        <end position="379"/>
    </location>
</feature>
<dbReference type="GO" id="GO:0000963">
    <property type="term" value="P:mitochondrial RNA processing"/>
    <property type="evidence" value="ECO:0007669"/>
    <property type="project" value="TreeGrafter"/>
</dbReference>
<name>A0A836BW65_9CHLO</name>
<organism evidence="2 3">
    <name type="scientific">Edaphochlamys debaryana</name>
    <dbReference type="NCBI Taxonomy" id="47281"/>
    <lineage>
        <taxon>Eukaryota</taxon>
        <taxon>Viridiplantae</taxon>
        <taxon>Chlorophyta</taxon>
        <taxon>core chlorophytes</taxon>
        <taxon>Chlorophyceae</taxon>
        <taxon>CS clade</taxon>
        <taxon>Chlamydomonadales</taxon>
        <taxon>Chlamydomonadales incertae sedis</taxon>
        <taxon>Edaphochlamys</taxon>
    </lineage>
</organism>
<feature type="compositionally biased region" description="Basic residues" evidence="1">
    <location>
        <begin position="820"/>
        <end position="831"/>
    </location>
</feature>
<feature type="compositionally biased region" description="Low complexity" evidence="1">
    <location>
        <begin position="1"/>
        <end position="27"/>
    </location>
</feature>
<dbReference type="InterPro" id="IPR050870">
    <property type="entry name" value="FAST_kinase"/>
</dbReference>
<dbReference type="PANTHER" id="PTHR21228">
    <property type="entry name" value="FAST LEU-RICH DOMAIN-CONTAINING"/>
    <property type="match status" value="1"/>
</dbReference>
<proteinExistence type="predicted"/>
<dbReference type="OrthoDB" id="547751at2759"/>
<dbReference type="GO" id="GO:0009507">
    <property type="term" value="C:chloroplast"/>
    <property type="evidence" value="ECO:0007669"/>
    <property type="project" value="GOC"/>
</dbReference>
<dbReference type="GO" id="GO:0044528">
    <property type="term" value="P:regulation of mitochondrial mRNA stability"/>
    <property type="evidence" value="ECO:0007669"/>
    <property type="project" value="TreeGrafter"/>
</dbReference>
<dbReference type="AlphaFoldDB" id="A0A836BW65"/>
<protein>
    <submittedName>
        <fullName evidence="2">Uncharacterized protein</fullName>
    </submittedName>
</protein>
<dbReference type="GO" id="GO:1901259">
    <property type="term" value="P:chloroplast rRNA processing"/>
    <property type="evidence" value="ECO:0007669"/>
    <property type="project" value="TreeGrafter"/>
</dbReference>
<dbReference type="GO" id="GO:0003723">
    <property type="term" value="F:RNA binding"/>
    <property type="evidence" value="ECO:0007669"/>
    <property type="project" value="TreeGrafter"/>
</dbReference>
<feature type="compositionally biased region" description="Low complexity" evidence="1">
    <location>
        <begin position="834"/>
        <end position="847"/>
    </location>
</feature>
<feature type="region of interest" description="Disordered" evidence="1">
    <location>
        <begin position="353"/>
        <end position="398"/>
    </location>
</feature>
<feature type="compositionally biased region" description="Polar residues" evidence="1">
    <location>
        <begin position="807"/>
        <end position="817"/>
    </location>
</feature>
<evidence type="ECO:0000256" key="1">
    <source>
        <dbReference type="SAM" id="MobiDB-lite"/>
    </source>
</evidence>
<dbReference type="Proteomes" id="UP000612055">
    <property type="component" value="Unassembled WGS sequence"/>
</dbReference>
<accession>A0A836BW65</accession>
<dbReference type="GO" id="GO:0035770">
    <property type="term" value="C:ribonucleoprotein granule"/>
    <property type="evidence" value="ECO:0007669"/>
    <property type="project" value="TreeGrafter"/>
</dbReference>
<feature type="compositionally biased region" description="Basic residues" evidence="1">
    <location>
        <begin position="388"/>
        <end position="397"/>
    </location>
</feature>
<feature type="region of interest" description="Disordered" evidence="1">
    <location>
        <begin position="909"/>
        <end position="929"/>
    </location>
</feature>
<feature type="compositionally biased region" description="Polar residues" evidence="1">
    <location>
        <begin position="55"/>
        <end position="66"/>
    </location>
</feature>
<sequence>MPTEPPIVTAPAPAPHAAQAPAVASAVAPPPAPSPTAPGTTADPADSVADLLAAVSSTLPVTSSSAPRGGDPEKPYTRHSVSLPSWQPPPTSLQRRSALTRALLTSPSYARLHALLLDNAADFNVHHTTAALSRVLQLQREGLSPREARLFKEGCSTLQTVLRRQVPDLSPRAIVVAAHALAKLELPDRELLPALAAAVEPQLRALQPQGLSTLLWAFAAQGHQPPPKWMDSYLAAAAATLPGWGDRDLATLLWALARLHYKAAPAKLQLLLDHAESQLGGFSGRSLSNGVYALALSQQHPGEAWLRAAQARAAELGPGAFTPQGLTQMAWGMARLGCSPSPAFTQLVLDHAEAGLPEPPPPTPLRDGQPPEAQQQGTQEGQGQGRARGGRGQRRSAQRYNGQDLSTLLYSLAVWGAAPPAALARRLMLAVQYALPRLETHQLCNCIWSCARLGLYPSASWLRDWYDASYRQLPYFKPVDLSQSLWGLARLSAVPPQPWLAAALTRLQHAASMFTPVEVASCLWALAKLGVAGERLPGEVLALFFIATDRRLSSFKPQELCSMLWALARMRRRPDKEWTAEFLKASFHKLPSMSGWCLATLAWALAELSDLGLHPPPAWIYALVNAARQRLAAAPPVAAPPAAALDGPAAPSTGANAPLSALDLAQLISGLRRLSAVCGGLAKVDDWVREAEGALAEAEARSGAFAEQQVRALQAMGPREARLAAAFEAAEAAEACARAAMQAAASAAEANGNGVVAHAGGEGLNGANGVATHAAGAELQVQTQGAKTPRAPRRRQPKAQPQASEGAESQPQAQAQPGSKPRRAQPRRPRKQPAEAAVAALAAQPQPEAHDAPSGPSARKGAAWAAPLAEPSGGVPRSKGVHVGLGLGGEGLSVELGSPSGPVSLRAGGDAGAAAAAGGAAGPGVDGSSAAEIRRRLLSV</sequence>
<evidence type="ECO:0000313" key="2">
    <source>
        <dbReference type="EMBL" id="KAG2491140.1"/>
    </source>
</evidence>
<keyword evidence="3" id="KW-1185">Reference proteome</keyword>
<feature type="region of interest" description="Disordered" evidence="1">
    <location>
        <begin position="1"/>
        <end position="92"/>
    </location>
</feature>
<feature type="region of interest" description="Disordered" evidence="1">
    <location>
        <begin position="782"/>
        <end position="876"/>
    </location>
</feature>
<evidence type="ECO:0000313" key="3">
    <source>
        <dbReference type="Proteomes" id="UP000612055"/>
    </source>
</evidence>
<dbReference type="GO" id="GO:0005759">
    <property type="term" value="C:mitochondrial matrix"/>
    <property type="evidence" value="ECO:0007669"/>
    <property type="project" value="TreeGrafter"/>
</dbReference>
<dbReference type="PANTHER" id="PTHR21228:SF40">
    <property type="entry name" value="LD45607P"/>
    <property type="match status" value="1"/>
</dbReference>
<dbReference type="EMBL" id="JAEHOE010000056">
    <property type="protein sequence ID" value="KAG2491140.1"/>
    <property type="molecule type" value="Genomic_DNA"/>
</dbReference>
<comment type="caution">
    <text evidence="2">The sequence shown here is derived from an EMBL/GenBank/DDBJ whole genome shotgun (WGS) entry which is preliminary data.</text>
</comment>
<gene>
    <name evidence="2" type="ORF">HYH03_010582</name>
</gene>